<evidence type="ECO:0000313" key="1">
    <source>
        <dbReference type="EMBL" id="GKU99593.1"/>
    </source>
</evidence>
<dbReference type="EMBL" id="BPVZ01000014">
    <property type="protein sequence ID" value="GKU99593.1"/>
    <property type="molecule type" value="Genomic_DNA"/>
</dbReference>
<sequence>MLSFTTSTSYFSPFSPITSSSPMVVSTVARLLIFTLN</sequence>
<dbReference type="AlphaFoldDB" id="A0AAV5IIA3"/>
<dbReference type="Proteomes" id="UP001054252">
    <property type="component" value="Unassembled WGS sequence"/>
</dbReference>
<accession>A0AAV5IIA3</accession>
<proteinExistence type="predicted"/>
<organism evidence="1 2">
    <name type="scientific">Rubroshorea leprosula</name>
    <dbReference type="NCBI Taxonomy" id="152421"/>
    <lineage>
        <taxon>Eukaryota</taxon>
        <taxon>Viridiplantae</taxon>
        <taxon>Streptophyta</taxon>
        <taxon>Embryophyta</taxon>
        <taxon>Tracheophyta</taxon>
        <taxon>Spermatophyta</taxon>
        <taxon>Magnoliopsida</taxon>
        <taxon>eudicotyledons</taxon>
        <taxon>Gunneridae</taxon>
        <taxon>Pentapetalae</taxon>
        <taxon>rosids</taxon>
        <taxon>malvids</taxon>
        <taxon>Malvales</taxon>
        <taxon>Dipterocarpaceae</taxon>
        <taxon>Rubroshorea</taxon>
    </lineage>
</organism>
<keyword evidence="2" id="KW-1185">Reference proteome</keyword>
<reference evidence="1 2" key="1">
    <citation type="journal article" date="2021" name="Commun. Biol.">
        <title>The genome of Shorea leprosula (Dipterocarpaceae) highlights the ecological relevance of drought in aseasonal tropical rainforests.</title>
        <authorList>
            <person name="Ng K.K.S."/>
            <person name="Kobayashi M.J."/>
            <person name="Fawcett J.A."/>
            <person name="Hatakeyama M."/>
            <person name="Paape T."/>
            <person name="Ng C.H."/>
            <person name="Ang C.C."/>
            <person name="Tnah L.H."/>
            <person name="Lee C.T."/>
            <person name="Nishiyama T."/>
            <person name="Sese J."/>
            <person name="O'Brien M.J."/>
            <person name="Copetti D."/>
            <person name="Mohd Noor M.I."/>
            <person name="Ong R.C."/>
            <person name="Putra M."/>
            <person name="Sireger I.Z."/>
            <person name="Indrioko S."/>
            <person name="Kosugi Y."/>
            <person name="Izuno A."/>
            <person name="Isagi Y."/>
            <person name="Lee S.L."/>
            <person name="Shimizu K.K."/>
        </authorList>
    </citation>
    <scope>NUCLEOTIDE SEQUENCE [LARGE SCALE GENOMIC DNA]</scope>
    <source>
        <strain evidence="1">214</strain>
    </source>
</reference>
<name>A0AAV5IIA3_9ROSI</name>
<protein>
    <submittedName>
        <fullName evidence="1">Uncharacterized protein</fullName>
    </submittedName>
</protein>
<gene>
    <name evidence="1" type="ORF">SLEP1_g12417</name>
</gene>
<evidence type="ECO:0000313" key="2">
    <source>
        <dbReference type="Proteomes" id="UP001054252"/>
    </source>
</evidence>
<comment type="caution">
    <text evidence="1">The sequence shown here is derived from an EMBL/GenBank/DDBJ whole genome shotgun (WGS) entry which is preliminary data.</text>
</comment>